<proteinExistence type="predicted"/>
<dbReference type="EMBL" id="LAZR01004262">
    <property type="protein sequence ID" value="KKN10238.1"/>
    <property type="molecule type" value="Genomic_DNA"/>
</dbReference>
<organism evidence="1">
    <name type="scientific">marine sediment metagenome</name>
    <dbReference type="NCBI Taxonomy" id="412755"/>
    <lineage>
        <taxon>unclassified sequences</taxon>
        <taxon>metagenomes</taxon>
        <taxon>ecological metagenomes</taxon>
    </lineage>
</organism>
<comment type="caution">
    <text evidence="1">The sequence shown here is derived from an EMBL/GenBank/DDBJ whole genome shotgun (WGS) entry which is preliminary data.</text>
</comment>
<accession>A0A0F9QYL0</accession>
<gene>
    <name evidence="1" type="ORF">LCGC14_1038520</name>
</gene>
<protein>
    <submittedName>
        <fullName evidence="1">Uncharacterized protein</fullName>
    </submittedName>
</protein>
<sequence>MRKNVKKAGLILVIVVGILLSTTIISVIGKPNKKAKKPKYEPIPNRSKPIENHRFSINETYPIHILGNYTLSPNEIYFYDSVYMDERPNYANPPYKNPTVHIIQDIWFNTWIETGGTYEGGVGVFYRAGGVGQFKWTPPFLANWIIVNSVPIGILEFNWDWIIYDSIYTVDNTNNIIVDRSKPVEGHYFNLNEINPVHILGNYTISPNEIYFYDAVHIQQPIPPYLPYPRVLIIQDIWFNIWVETGGMGGVYDEGVGGSFYSGGSDQDFMWTPPFLANWIIINYIPVGYFDIVINDFIIYDAIQTTNLK</sequence>
<name>A0A0F9QYL0_9ZZZZ</name>
<evidence type="ECO:0000313" key="1">
    <source>
        <dbReference type="EMBL" id="KKN10238.1"/>
    </source>
</evidence>
<dbReference type="AlphaFoldDB" id="A0A0F9QYL0"/>
<reference evidence="1" key="1">
    <citation type="journal article" date="2015" name="Nature">
        <title>Complex archaea that bridge the gap between prokaryotes and eukaryotes.</title>
        <authorList>
            <person name="Spang A."/>
            <person name="Saw J.H."/>
            <person name="Jorgensen S.L."/>
            <person name="Zaremba-Niedzwiedzka K."/>
            <person name="Martijn J."/>
            <person name="Lind A.E."/>
            <person name="van Eijk R."/>
            <person name="Schleper C."/>
            <person name="Guy L."/>
            <person name="Ettema T.J."/>
        </authorList>
    </citation>
    <scope>NUCLEOTIDE SEQUENCE</scope>
</reference>